<proteinExistence type="predicted"/>
<protein>
    <submittedName>
        <fullName evidence="1">Uncharacterized protein</fullName>
    </submittedName>
</protein>
<dbReference type="EMBL" id="FPCJ01000001">
    <property type="protein sequence ID" value="SFV28415.1"/>
    <property type="molecule type" value="Genomic_DNA"/>
</dbReference>
<organism evidence="1 2">
    <name type="scientific">Thermoflavifilum thermophilum</name>
    <dbReference type="NCBI Taxonomy" id="1393122"/>
    <lineage>
        <taxon>Bacteria</taxon>
        <taxon>Pseudomonadati</taxon>
        <taxon>Bacteroidota</taxon>
        <taxon>Chitinophagia</taxon>
        <taxon>Chitinophagales</taxon>
        <taxon>Chitinophagaceae</taxon>
        <taxon>Thermoflavifilum</taxon>
    </lineage>
</organism>
<evidence type="ECO:0000313" key="2">
    <source>
        <dbReference type="Proteomes" id="UP000199537"/>
    </source>
</evidence>
<dbReference type="AlphaFoldDB" id="A0A1I7N1A7"/>
<accession>A0A1I7N1A7</accession>
<name>A0A1I7N1A7_9BACT</name>
<keyword evidence="2" id="KW-1185">Reference proteome</keyword>
<sequence>MNTLSPVAYDYQDILHRLIENEIEMQLWKRRMYLAYWLQRMELCMQDEIESLIDQTKRILLLAGEYPDDHIHAVFVDEQGRLMRSWMMSSEAFQLLIHHLPVKDTRTARFLLYWIRHHL</sequence>
<evidence type="ECO:0000313" key="1">
    <source>
        <dbReference type="EMBL" id="SFV28415.1"/>
    </source>
</evidence>
<dbReference type="RefSeq" id="WP_092456799.1">
    <property type="nucleotide sequence ID" value="NZ_FPCJ01000001.1"/>
</dbReference>
<dbReference type="OrthoDB" id="9848380at2"/>
<dbReference type="Proteomes" id="UP000199537">
    <property type="component" value="Unassembled WGS sequence"/>
</dbReference>
<dbReference type="STRING" id="1393122.SAMN05660895_0326"/>
<gene>
    <name evidence="1" type="ORF">SAMN05660895_0326</name>
</gene>
<reference evidence="2" key="1">
    <citation type="submission" date="2016-10" db="EMBL/GenBank/DDBJ databases">
        <authorList>
            <person name="Varghese N."/>
            <person name="Submissions S."/>
        </authorList>
    </citation>
    <scope>NUCLEOTIDE SEQUENCE [LARGE SCALE GENOMIC DNA]</scope>
    <source>
        <strain evidence="2">DSM 14807</strain>
    </source>
</reference>